<organism evidence="2 3">
    <name type="scientific">Hibiscus syriacus</name>
    <name type="common">Rose of Sharon</name>
    <dbReference type="NCBI Taxonomy" id="106335"/>
    <lineage>
        <taxon>Eukaryota</taxon>
        <taxon>Viridiplantae</taxon>
        <taxon>Streptophyta</taxon>
        <taxon>Embryophyta</taxon>
        <taxon>Tracheophyta</taxon>
        <taxon>Spermatophyta</taxon>
        <taxon>Magnoliopsida</taxon>
        <taxon>eudicotyledons</taxon>
        <taxon>Gunneridae</taxon>
        <taxon>Pentapetalae</taxon>
        <taxon>rosids</taxon>
        <taxon>malvids</taxon>
        <taxon>Malvales</taxon>
        <taxon>Malvaceae</taxon>
        <taxon>Malvoideae</taxon>
        <taxon>Hibiscus</taxon>
    </lineage>
</organism>
<evidence type="ECO:0000313" key="2">
    <source>
        <dbReference type="EMBL" id="KAE8715741.1"/>
    </source>
</evidence>
<dbReference type="EMBL" id="VEPZ02000857">
    <property type="protein sequence ID" value="KAE8715741.1"/>
    <property type="molecule type" value="Genomic_DNA"/>
</dbReference>
<dbReference type="SUPFAM" id="SSF53756">
    <property type="entry name" value="UDP-Glycosyltransferase/glycogen phosphorylase"/>
    <property type="match status" value="1"/>
</dbReference>
<evidence type="ECO:0000256" key="1">
    <source>
        <dbReference type="PROSITE-ProRule" id="PRU00339"/>
    </source>
</evidence>
<dbReference type="GO" id="GO:0016301">
    <property type="term" value="F:kinase activity"/>
    <property type="evidence" value="ECO:0007669"/>
    <property type="project" value="UniProtKB-KW"/>
</dbReference>
<dbReference type="AlphaFoldDB" id="A0A6A3BIJ1"/>
<comment type="caution">
    <text evidence="2">The sequence shown here is derived from an EMBL/GenBank/DDBJ whole genome shotgun (WGS) entry which is preliminary data.</text>
</comment>
<dbReference type="SUPFAM" id="SSF75005">
    <property type="entry name" value="Arabinanase/levansucrase/invertase"/>
    <property type="match status" value="1"/>
</dbReference>
<dbReference type="InterPro" id="IPR011990">
    <property type="entry name" value="TPR-like_helical_dom_sf"/>
</dbReference>
<dbReference type="InterPro" id="IPR019734">
    <property type="entry name" value="TPR_rpt"/>
</dbReference>
<evidence type="ECO:0000313" key="3">
    <source>
        <dbReference type="Proteomes" id="UP000436088"/>
    </source>
</evidence>
<protein>
    <submittedName>
        <fullName evidence="2">Adenylyl-sulfate kinase 1</fullName>
    </submittedName>
</protein>
<dbReference type="PANTHER" id="PTHR22925:SF3">
    <property type="entry name" value="GLYCOSYL HYDROLASE FAMILY PROTEIN 43"/>
    <property type="match status" value="1"/>
</dbReference>
<dbReference type="Proteomes" id="UP000436088">
    <property type="component" value="Unassembled WGS sequence"/>
</dbReference>
<dbReference type="Gene3D" id="2.115.10.20">
    <property type="entry name" value="Glycosyl hydrolase domain, family 43"/>
    <property type="match status" value="2"/>
</dbReference>
<name>A0A6A3BIJ1_HIBSY</name>
<proteinExistence type="predicted"/>
<feature type="repeat" description="TPR" evidence="1">
    <location>
        <begin position="151"/>
        <end position="184"/>
    </location>
</feature>
<reference evidence="2" key="1">
    <citation type="submission" date="2019-09" db="EMBL/GenBank/DDBJ databases">
        <title>Draft genome information of white flower Hibiscus syriacus.</title>
        <authorList>
            <person name="Kim Y.-M."/>
        </authorList>
    </citation>
    <scope>NUCLEOTIDE SEQUENCE [LARGE SCALE GENOMIC DNA]</scope>
    <source>
        <strain evidence="2">YM2019G1</strain>
    </source>
</reference>
<dbReference type="InterPro" id="IPR023296">
    <property type="entry name" value="Glyco_hydro_beta-prop_sf"/>
</dbReference>
<keyword evidence="2" id="KW-0808">Transferase</keyword>
<keyword evidence="1" id="KW-0802">TPR repeat</keyword>
<keyword evidence="2" id="KW-0418">Kinase</keyword>
<dbReference type="PANTHER" id="PTHR22925">
    <property type="entry name" value="GLYCOSYL HYDROLASE 43 FAMILY MEMBER"/>
    <property type="match status" value="1"/>
</dbReference>
<dbReference type="PROSITE" id="PS50005">
    <property type="entry name" value="TPR"/>
    <property type="match status" value="1"/>
</dbReference>
<gene>
    <name evidence="2" type="ORF">F3Y22_tig00110160pilonHSYRG00315</name>
</gene>
<dbReference type="SMART" id="SM00028">
    <property type="entry name" value="TPR"/>
    <property type="match status" value="1"/>
</dbReference>
<dbReference type="Gene3D" id="3.40.50.2000">
    <property type="entry name" value="Glycogen Phosphorylase B"/>
    <property type="match status" value="1"/>
</dbReference>
<dbReference type="SUPFAM" id="SSF48452">
    <property type="entry name" value="TPR-like"/>
    <property type="match status" value="1"/>
</dbReference>
<accession>A0A6A3BIJ1</accession>
<sequence length="556" mass="62154">MSGACIQIRGIPCFYVFARYYQWQMCEGNTSHHALHRRFHLCTGVETISDGFDEGGYSQAGNVEFYLKSFREQGSRTLTQLIHKFKHAGTPVTYVVNDSFLLWALDVAKQQGIHSSSSFTPTAPPLSLPSINTMSHYPTPRKTVDLEPDWSKGCSRLDAAHLGLHQYQEAVLAYKKGLEIDPNNEAFKTGVANEINQQPSITVLVVDNAHMSELSGLSPDAAKNTLSLQCTGCIFKGITGWSWKGKVEMPISGTGNLPRVLSGMFSSLSGVQMLEISFGVELGGVSSYAPTVLSCYPQKYSERGYRIASHGGGMLYDERSSTYYWYGEYKDGPTYHAHKKGAARVDIIGVGCYSSKDLWTWKNQGIVLAAEQTNETHDLHKFNVLERLKDNSELHIGPLTDDYLDVQPDMQRILVGQRREAPALFKCQGSYYMITSGCSGLAPNEALTHVVESIMGPWEIMGNPCIGGNKMFRLATFFAQSTFVIPLSGISGSYIFMADRWNPAELRDTRYVWLPLIVGGLLDRPLEFNFGFPPWTRVSIYWHRKWTLPLGWRVPK</sequence>
<keyword evidence="3" id="KW-1185">Reference proteome</keyword>